<comment type="caution">
    <text evidence="2">The sequence shown here is derived from an EMBL/GenBank/DDBJ whole genome shotgun (WGS) entry which is preliminary data.</text>
</comment>
<name>A0AAD3H186_9STRA</name>
<organism evidence="2 3">
    <name type="scientific">Chaetoceros tenuissimus</name>
    <dbReference type="NCBI Taxonomy" id="426638"/>
    <lineage>
        <taxon>Eukaryota</taxon>
        <taxon>Sar</taxon>
        <taxon>Stramenopiles</taxon>
        <taxon>Ochrophyta</taxon>
        <taxon>Bacillariophyta</taxon>
        <taxon>Coscinodiscophyceae</taxon>
        <taxon>Chaetocerotophycidae</taxon>
        <taxon>Chaetocerotales</taxon>
        <taxon>Chaetocerotaceae</taxon>
        <taxon>Chaetoceros</taxon>
    </lineage>
</organism>
<dbReference type="GO" id="GO:0003723">
    <property type="term" value="F:RNA binding"/>
    <property type="evidence" value="ECO:0007669"/>
    <property type="project" value="InterPro"/>
</dbReference>
<dbReference type="AlphaFoldDB" id="A0AAD3H186"/>
<dbReference type="PANTHER" id="PTHR21600:SF70">
    <property type="entry name" value="PSEUDOURIDINE SYNTHASE RSUA_RLUA-LIKE DOMAIN-CONTAINING PROTEIN"/>
    <property type="match status" value="1"/>
</dbReference>
<dbReference type="InterPro" id="IPR006145">
    <property type="entry name" value="PsdUridine_synth_RsuA/RluA"/>
</dbReference>
<dbReference type="EMBL" id="BLLK01000022">
    <property type="protein sequence ID" value="GFH46625.1"/>
    <property type="molecule type" value="Genomic_DNA"/>
</dbReference>
<dbReference type="InterPro" id="IPR020103">
    <property type="entry name" value="PsdUridine_synth_cat_dom_sf"/>
</dbReference>
<feature type="domain" description="Pseudouridine synthase RsuA/RluA-like" evidence="1">
    <location>
        <begin position="76"/>
        <end position="200"/>
    </location>
</feature>
<dbReference type="Proteomes" id="UP001054902">
    <property type="component" value="Unassembled WGS sequence"/>
</dbReference>
<evidence type="ECO:0000313" key="3">
    <source>
        <dbReference type="Proteomes" id="UP001054902"/>
    </source>
</evidence>
<evidence type="ECO:0000313" key="2">
    <source>
        <dbReference type="EMBL" id="GFH46625.1"/>
    </source>
</evidence>
<protein>
    <recommendedName>
        <fullName evidence="1">Pseudouridine synthase RsuA/RluA-like domain-containing protein</fullName>
    </recommendedName>
</protein>
<dbReference type="Pfam" id="PF00849">
    <property type="entry name" value="PseudoU_synth_2"/>
    <property type="match status" value="1"/>
</dbReference>
<keyword evidence="3" id="KW-1185">Reference proteome</keyword>
<sequence>MLKSIIHRNHKLKKRVMTTVSEPKNHLQTFLTRPESEETFIEDNETCWGTKGDLKDLRALLDILDKSQTILHECKDYIAIDKPPDLRMDGSYRASVHKLTSYWYPSHLLRQQSNLLQAVECLHRHNYLKDNELRPIHQLDFPTSGVLLIGRNKKAAAIAGESFVNRTARKSYLAIVHGHLNVLNRELPILNASRLKFLSESERDYKKIKDPKRKGDTFIGFVPLHTAFIKWQSAMKEKIKLKETRDSKELEEFHAMKKQRQEKKMKKAYVLDPKEFDQVMEKSLHISEKDSIELLDMKWKDVKCNVAWKNAFENMTKEYNRVLKDKHDRILNPPTEKLPTLFRVEGEDENTFYIYAPCAQVKERYKMMLLPDSLVNDPSLIPNDEQIETLDFKPALTKCKILERGYLSGKATTKVELSPHTGRRHQLRLHMVVAGSPIVGDISYENESNPWEICSRMCLHAHKLTLDLKGKELSVMAPDPFIVNHIDVDGSNERIVNFHVKIPGK</sequence>
<dbReference type="InterPro" id="IPR050188">
    <property type="entry name" value="RluA_PseudoU_synthase"/>
</dbReference>
<dbReference type="PANTHER" id="PTHR21600">
    <property type="entry name" value="MITOCHONDRIAL RNA PSEUDOURIDINE SYNTHASE"/>
    <property type="match status" value="1"/>
</dbReference>
<dbReference type="SUPFAM" id="SSF55120">
    <property type="entry name" value="Pseudouridine synthase"/>
    <property type="match status" value="2"/>
</dbReference>
<dbReference type="GO" id="GO:0000455">
    <property type="term" value="P:enzyme-directed rRNA pseudouridine synthesis"/>
    <property type="evidence" value="ECO:0007669"/>
    <property type="project" value="TreeGrafter"/>
</dbReference>
<reference evidence="2 3" key="1">
    <citation type="journal article" date="2021" name="Sci. Rep.">
        <title>The genome of the diatom Chaetoceros tenuissimus carries an ancient integrated fragment of an extant virus.</title>
        <authorList>
            <person name="Hongo Y."/>
            <person name="Kimura K."/>
            <person name="Takaki Y."/>
            <person name="Yoshida Y."/>
            <person name="Baba S."/>
            <person name="Kobayashi G."/>
            <person name="Nagasaki K."/>
            <person name="Hano T."/>
            <person name="Tomaru Y."/>
        </authorList>
    </citation>
    <scope>NUCLEOTIDE SEQUENCE [LARGE SCALE GENOMIC DNA]</scope>
    <source>
        <strain evidence="2 3">NIES-3715</strain>
    </source>
</reference>
<proteinExistence type="predicted"/>
<evidence type="ECO:0000259" key="1">
    <source>
        <dbReference type="Pfam" id="PF00849"/>
    </source>
</evidence>
<accession>A0AAD3H186</accession>
<gene>
    <name evidence="2" type="ORF">CTEN210_03099</name>
</gene>
<dbReference type="GO" id="GO:0009982">
    <property type="term" value="F:pseudouridine synthase activity"/>
    <property type="evidence" value="ECO:0007669"/>
    <property type="project" value="InterPro"/>
</dbReference>
<dbReference type="Gene3D" id="3.30.2350.10">
    <property type="entry name" value="Pseudouridine synthase"/>
    <property type="match status" value="2"/>
</dbReference>